<comment type="similarity">
    <text evidence="2">Belongs to the outer membrane factor (OMF) (TC 1.B.17) family.</text>
</comment>
<name>A0A1N6DN24_9BACT</name>
<keyword evidence="8" id="KW-0175">Coiled coil</keyword>
<evidence type="ECO:0000256" key="6">
    <source>
        <dbReference type="ARBA" id="ARBA00023136"/>
    </source>
</evidence>
<dbReference type="Proteomes" id="UP000185221">
    <property type="component" value="Unassembled WGS sequence"/>
</dbReference>
<accession>A0A1N6DN24</accession>
<evidence type="ECO:0000313" key="10">
    <source>
        <dbReference type="EMBL" id="SIN72209.1"/>
    </source>
</evidence>
<keyword evidence="5" id="KW-0812">Transmembrane</keyword>
<dbReference type="InterPro" id="IPR051906">
    <property type="entry name" value="TolC-like"/>
</dbReference>
<evidence type="ECO:0000256" key="8">
    <source>
        <dbReference type="SAM" id="Coils"/>
    </source>
</evidence>
<dbReference type="GO" id="GO:0015562">
    <property type="term" value="F:efflux transmembrane transporter activity"/>
    <property type="evidence" value="ECO:0007669"/>
    <property type="project" value="InterPro"/>
</dbReference>
<keyword evidence="6" id="KW-0472">Membrane</keyword>
<feature type="chain" id="PRO_5012500862" evidence="9">
    <location>
        <begin position="21"/>
        <end position="443"/>
    </location>
</feature>
<dbReference type="EMBL" id="FSRC01000001">
    <property type="protein sequence ID" value="SIN72209.1"/>
    <property type="molecule type" value="Genomic_DNA"/>
</dbReference>
<dbReference type="Pfam" id="PF02321">
    <property type="entry name" value="OEP"/>
    <property type="match status" value="2"/>
</dbReference>
<keyword evidence="9" id="KW-0732">Signal</keyword>
<gene>
    <name evidence="10" type="ORF">SAMN05444394_1178</name>
</gene>
<dbReference type="GO" id="GO:0015288">
    <property type="term" value="F:porin activity"/>
    <property type="evidence" value="ECO:0007669"/>
    <property type="project" value="TreeGrafter"/>
</dbReference>
<feature type="coiled-coil region" evidence="8">
    <location>
        <begin position="35"/>
        <end position="62"/>
    </location>
</feature>
<evidence type="ECO:0000256" key="7">
    <source>
        <dbReference type="ARBA" id="ARBA00023237"/>
    </source>
</evidence>
<evidence type="ECO:0000256" key="1">
    <source>
        <dbReference type="ARBA" id="ARBA00004442"/>
    </source>
</evidence>
<comment type="subcellular location">
    <subcellularLocation>
        <location evidence="1">Cell outer membrane</location>
    </subcellularLocation>
</comment>
<dbReference type="GO" id="GO:1990281">
    <property type="term" value="C:efflux pump complex"/>
    <property type="evidence" value="ECO:0007669"/>
    <property type="project" value="TreeGrafter"/>
</dbReference>
<dbReference type="PANTHER" id="PTHR30026">
    <property type="entry name" value="OUTER MEMBRANE PROTEIN TOLC"/>
    <property type="match status" value="1"/>
</dbReference>
<dbReference type="Gene3D" id="1.20.1600.10">
    <property type="entry name" value="Outer membrane efflux proteins (OEP)"/>
    <property type="match status" value="1"/>
</dbReference>
<evidence type="ECO:0000256" key="3">
    <source>
        <dbReference type="ARBA" id="ARBA00022448"/>
    </source>
</evidence>
<organism evidence="10 11">
    <name type="scientific">Algoriphagus halophilus</name>
    <dbReference type="NCBI Taxonomy" id="226505"/>
    <lineage>
        <taxon>Bacteria</taxon>
        <taxon>Pseudomonadati</taxon>
        <taxon>Bacteroidota</taxon>
        <taxon>Cytophagia</taxon>
        <taxon>Cytophagales</taxon>
        <taxon>Cyclobacteriaceae</taxon>
        <taxon>Algoriphagus</taxon>
    </lineage>
</organism>
<reference evidence="11" key="1">
    <citation type="submission" date="2016-11" db="EMBL/GenBank/DDBJ databases">
        <authorList>
            <person name="Varghese N."/>
            <person name="Submissions S."/>
        </authorList>
    </citation>
    <scope>NUCLEOTIDE SEQUENCE [LARGE SCALE GENOMIC DNA]</scope>
    <source>
        <strain evidence="11">DSM 15292</strain>
    </source>
</reference>
<dbReference type="SUPFAM" id="SSF56954">
    <property type="entry name" value="Outer membrane efflux proteins (OEP)"/>
    <property type="match status" value="1"/>
</dbReference>
<protein>
    <submittedName>
        <fullName evidence="10">Outer membrane protein</fullName>
    </submittedName>
</protein>
<keyword evidence="11" id="KW-1185">Reference proteome</keyword>
<feature type="signal peptide" evidence="9">
    <location>
        <begin position="1"/>
        <end position="20"/>
    </location>
</feature>
<dbReference type="OrthoDB" id="9811587at2"/>
<evidence type="ECO:0000256" key="2">
    <source>
        <dbReference type="ARBA" id="ARBA00007613"/>
    </source>
</evidence>
<evidence type="ECO:0000256" key="5">
    <source>
        <dbReference type="ARBA" id="ARBA00022692"/>
    </source>
</evidence>
<sequence>MKKCFLSLAFFTSTVFGVFAQQEYTGPYDLETAVNIALENNLNLKRSELNQQTNEAALLQNQGARYPNLTAGGSTNFNWGRSINPATNLFETQRIGNVNLNANANAPLFNAGRVNNSIKQSKVNLEQGYYNIEATKNSITLNVINLYINVVFNQEQVKIAESQYQTTEEQLERTTKLVNAGSLPYSDQLDLQSQLATNNVDLINAKATLTISLLNLAQALQIPYTPDFQIVKPELTIDDTFMVTESSATIFETAEEVMPEIKAASLGVQSAEYGVKLAKAGFYPSINIGGNLGTNYVDLYDEKFGTQLDFNFSQSAGISLSVPIFSRMANKASVQRARVQKSLAEVAEIEARNQLRQDIETAYTNALASEQSYQASLKRVESLEESYRIAQQRFDLGAINSVDFQVAQNNLFSAQSQLIYDKYTYIFRVKVLDFYLGNPINLN</sequence>
<dbReference type="InterPro" id="IPR003423">
    <property type="entry name" value="OMP_efflux"/>
</dbReference>
<evidence type="ECO:0000256" key="4">
    <source>
        <dbReference type="ARBA" id="ARBA00022452"/>
    </source>
</evidence>
<evidence type="ECO:0000256" key="9">
    <source>
        <dbReference type="SAM" id="SignalP"/>
    </source>
</evidence>
<dbReference type="AlphaFoldDB" id="A0A1N6DN24"/>
<evidence type="ECO:0000313" key="11">
    <source>
        <dbReference type="Proteomes" id="UP000185221"/>
    </source>
</evidence>
<dbReference type="STRING" id="226505.SAMN05444394_1178"/>
<keyword evidence="3" id="KW-0813">Transport</keyword>
<dbReference type="RefSeq" id="WP_074223860.1">
    <property type="nucleotide sequence ID" value="NZ_FSRC01000001.1"/>
</dbReference>
<keyword evidence="4" id="KW-1134">Transmembrane beta strand</keyword>
<dbReference type="GO" id="GO:0009279">
    <property type="term" value="C:cell outer membrane"/>
    <property type="evidence" value="ECO:0007669"/>
    <property type="project" value="UniProtKB-SubCell"/>
</dbReference>
<dbReference type="PANTHER" id="PTHR30026:SF20">
    <property type="entry name" value="OUTER MEMBRANE PROTEIN TOLC"/>
    <property type="match status" value="1"/>
</dbReference>
<keyword evidence="7" id="KW-0998">Cell outer membrane</keyword>
<proteinExistence type="inferred from homology"/>